<keyword evidence="3" id="KW-1185">Reference proteome</keyword>
<proteinExistence type="predicted"/>
<feature type="compositionally biased region" description="Basic and acidic residues" evidence="1">
    <location>
        <begin position="84"/>
        <end position="154"/>
    </location>
</feature>
<dbReference type="Proteomes" id="UP001652626">
    <property type="component" value="Chromosome 20"/>
</dbReference>
<feature type="signal peptide" evidence="2">
    <location>
        <begin position="1"/>
        <end position="22"/>
    </location>
</feature>
<evidence type="ECO:0000256" key="2">
    <source>
        <dbReference type="SAM" id="SignalP"/>
    </source>
</evidence>
<feature type="region of interest" description="Disordered" evidence="1">
    <location>
        <begin position="84"/>
        <end position="215"/>
    </location>
</feature>
<dbReference type="InterPro" id="IPR036058">
    <property type="entry name" value="Kazal_dom_sf"/>
</dbReference>
<dbReference type="SUPFAM" id="SSF100895">
    <property type="entry name" value="Kazal-type serine protease inhibitors"/>
    <property type="match status" value="1"/>
</dbReference>
<evidence type="ECO:0000313" key="3">
    <source>
        <dbReference type="Proteomes" id="UP001652626"/>
    </source>
</evidence>
<evidence type="ECO:0000256" key="1">
    <source>
        <dbReference type="SAM" id="MobiDB-lite"/>
    </source>
</evidence>
<protein>
    <submittedName>
        <fullName evidence="4">Regulator of nonsense transcripts 2-like</fullName>
    </submittedName>
</protein>
<evidence type="ECO:0000313" key="4">
    <source>
        <dbReference type="RefSeq" id="XP_064074210.1"/>
    </source>
</evidence>
<keyword evidence="2" id="KW-0732">Signal</keyword>
<name>A0ABM4ASD9_VANTA</name>
<feature type="compositionally biased region" description="Basic and acidic residues" evidence="1">
    <location>
        <begin position="172"/>
        <end position="188"/>
    </location>
</feature>
<feature type="compositionally biased region" description="Basic and acidic residues" evidence="1">
    <location>
        <begin position="199"/>
        <end position="215"/>
    </location>
</feature>
<gene>
    <name evidence="4" type="primary">LOC135193880</name>
</gene>
<reference evidence="4" key="1">
    <citation type="submission" date="2025-08" db="UniProtKB">
        <authorList>
            <consortium name="RefSeq"/>
        </authorList>
    </citation>
    <scope>IDENTIFICATION</scope>
    <source>
        <tissue evidence="4">Whole body</tissue>
    </source>
</reference>
<dbReference type="GeneID" id="135193880"/>
<dbReference type="RefSeq" id="XP_064074210.1">
    <property type="nucleotide sequence ID" value="XM_064218140.1"/>
</dbReference>
<sequence length="215" mass="24952">MRYQIFFVGLIFIIFIPYQSEANNKCFTAKTCLHNAKEICGEDHNQGTRRFFDTCDMKEYNCLQGTSYVKVSLGHCRNLPPIEEKKSTEKKLQKNKEMPNDDQDAEKSLQIDEENSKQEQDAENSLEIHEENSRQEQDEEKTTEKYEDNSKQEKEAEESLQIHEANSNQEQDTEKSLHIQEESSKQEQDAESTIGEAQDAAKLKAEDVKMDNKTE</sequence>
<organism evidence="3 4">
    <name type="scientific">Vanessa tameamea</name>
    <name type="common">Kamehameha butterfly</name>
    <dbReference type="NCBI Taxonomy" id="334116"/>
    <lineage>
        <taxon>Eukaryota</taxon>
        <taxon>Metazoa</taxon>
        <taxon>Ecdysozoa</taxon>
        <taxon>Arthropoda</taxon>
        <taxon>Hexapoda</taxon>
        <taxon>Insecta</taxon>
        <taxon>Pterygota</taxon>
        <taxon>Neoptera</taxon>
        <taxon>Endopterygota</taxon>
        <taxon>Lepidoptera</taxon>
        <taxon>Glossata</taxon>
        <taxon>Ditrysia</taxon>
        <taxon>Papilionoidea</taxon>
        <taxon>Nymphalidae</taxon>
        <taxon>Nymphalinae</taxon>
        <taxon>Vanessa</taxon>
    </lineage>
</organism>
<accession>A0ABM4ASD9</accession>
<dbReference type="Gene3D" id="3.30.60.30">
    <property type="match status" value="1"/>
</dbReference>
<feature type="chain" id="PRO_5047003829" evidence="2">
    <location>
        <begin position="23"/>
        <end position="215"/>
    </location>
</feature>